<feature type="region of interest" description="Disordered" evidence="2">
    <location>
        <begin position="692"/>
        <end position="718"/>
    </location>
</feature>
<proteinExistence type="predicted"/>
<dbReference type="STRING" id="51240.A0A2I4ELV2"/>
<dbReference type="GO" id="GO:0007623">
    <property type="term" value="P:circadian rhythm"/>
    <property type="evidence" value="ECO:0007669"/>
    <property type="project" value="InterPro"/>
</dbReference>
<dbReference type="Proteomes" id="UP000235220">
    <property type="component" value="Chromosome 14"/>
</dbReference>
<evidence type="ECO:0000313" key="4">
    <source>
        <dbReference type="RefSeq" id="XP_018820376.2"/>
    </source>
</evidence>
<dbReference type="PANTHER" id="PTHR33334:SF5">
    <property type="entry name" value="PROTEIN LNK2"/>
    <property type="match status" value="1"/>
</dbReference>
<accession>A0A2I4ELV2</accession>
<feature type="compositionally biased region" description="Polar residues" evidence="2">
    <location>
        <begin position="697"/>
        <end position="706"/>
    </location>
</feature>
<dbReference type="AlphaFoldDB" id="A0A2I4ELV2"/>
<protein>
    <submittedName>
        <fullName evidence="4">Protein LNK2-like isoform X1</fullName>
    </submittedName>
</protein>
<dbReference type="FunCoup" id="A0A2I4ELV2">
    <property type="interactions" value="275"/>
</dbReference>
<evidence type="ECO:0000313" key="3">
    <source>
        <dbReference type="Proteomes" id="UP000235220"/>
    </source>
</evidence>
<dbReference type="GO" id="GO:0006355">
    <property type="term" value="P:regulation of DNA-templated transcription"/>
    <property type="evidence" value="ECO:0007669"/>
    <property type="project" value="InterPro"/>
</dbReference>
<reference evidence="4" key="1">
    <citation type="submission" date="2025-08" db="UniProtKB">
        <authorList>
            <consortium name="RefSeq"/>
        </authorList>
    </citation>
    <scope>IDENTIFICATION</scope>
    <source>
        <tissue evidence="4">Leaves</tissue>
    </source>
</reference>
<evidence type="ECO:0000256" key="1">
    <source>
        <dbReference type="SAM" id="Coils"/>
    </source>
</evidence>
<dbReference type="Gramene" id="Jr14_01640_p1">
    <property type="protein sequence ID" value="cds.Jr14_01640_p1"/>
    <property type="gene ID" value="Jr14_01640"/>
</dbReference>
<organism evidence="3 4">
    <name type="scientific">Juglans regia</name>
    <name type="common">English walnut</name>
    <dbReference type="NCBI Taxonomy" id="51240"/>
    <lineage>
        <taxon>Eukaryota</taxon>
        <taxon>Viridiplantae</taxon>
        <taxon>Streptophyta</taxon>
        <taxon>Embryophyta</taxon>
        <taxon>Tracheophyta</taxon>
        <taxon>Spermatophyta</taxon>
        <taxon>Magnoliopsida</taxon>
        <taxon>eudicotyledons</taxon>
        <taxon>Gunneridae</taxon>
        <taxon>Pentapetalae</taxon>
        <taxon>rosids</taxon>
        <taxon>fabids</taxon>
        <taxon>Fagales</taxon>
        <taxon>Juglandaceae</taxon>
        <taxon>Juglans</taxon>
    </lineage>
</organism>
<feature type="region of interest" description="Disordered" evidence="2">
    <location>
        <begin position="566"/>
        <end position="587"/>
    </location>
</feature>
<feature type="region of interest" description="Disordered" evidence="2">
    <location>
        <begin position="331"/>
        <end position="363"/>
    </location>
</feature>
<name>A0A2I4ELV2_JUGRE</name>
<dbReference type="KEGG" id="jre:108990760"/>
<feature type="region of interest" description="Disordered" evidence="2">
    <location>
        <begin position="17"/>
        <end position="39"/>
    </location>
</feature>
<dbReference type="OrthoDB" id="618331at2759"/>
<sequence length="718" mass="79651">MFDWNDEELANIIWGEGDESGDHIVPYPEASEDYPNKKQWNQETATIKSTELRTAGVKTDLHGRKLESSSDLDTDADITTSGFGVDLWTDLSLSNPAKTDQDSMGTGVSNSLTEIKQFKASRGETAQLDKDVENFQNTHEDKEQDDLVDYEWANIGSFDDLDRIFSNDDPVFGHASVGNADVQWSSSKDVANNPVKTFPISVNSPSLASGEPRKQSKQFEIKTEYLQHDDLAFTFGHGKTKDPALHDMQNAHGISDNVEYVGDKRKPVEKAQIDMDMVVKTSAATSRPAAANVVNTEELVDKASRQTKKLKCQRKSLEKNEGTTLPHLHCTWSSSRNPSGQFESQLAPSMHQSPPSSMLSQQRLFPGPESLQYQHVANLYVAPSAYGNLTSPYPAMPVLAHIQSAEHKHQPLLSGCDGSPCSPNPQSKSVNTPVKTLTMTPQEKIEKLRRRQQMQALLAIQKQQQQFSQQVPSTNNFITQRCLQESQTQHFEEADLEVGDISTLPALKPTSLIEQDDSNTVSVAVNNYSVEGMVLYRLQDIISKLDMKLRLRIRDSLFRLAQSAMQRHHASDTGSTNKSSRDEHEVVAKEEINSCNRYSTMPDMETETNPIDRTVAHLLFHRPSELPSRHPDTPESPISTKLPRERKVAGSVNLSMGCLPEGAKSKQNSPHQGSKKYCPLSETHYVNQFKSGPCIDTSENASNNETADGGAVEADASK</sequence>
<dbReference type="PANTHER" id="PTHR33334">
    <property type="entry name" value="PROTEIN LNK1"/>
    <property type="match status" value="1"/>
</dbReference>
<dbReference type="RefSeq" id="XP_018820376.2">
    <property type="nucleotide sequence ID" value="XM_018964831.2"/>
</dbReference>
<keyword evidence="3" id="KW-1185">Reference proteome</keyword>
<feature type="coiled-coil region" evidence="1">
    <location>
        <begin position="293"/>
        <end position="320"/>
    </location>
</feature>
<gene>
    <name evidence="4" type="primary">LOC108990760</name>
</gene>
<dbReference type="InterPro" id="IPR039928">
    <property type="entry name" value="LNK"/>
</dbReference>
<dbReference type="GeneID" id="108990760"/>
<keyword evidence="1" id="KW-0175">Coiled coil</keyword>
<evidence type="ECO:0000256" key="2">
    <source>
        <dbReference type="SAM" id="MobiDB-lite"/>
    </source>
</evidence>